<comment type="similarity">
    <text evidence="1 3">Belongs to the short-chain dehydrogenases/reductases (SDR) family.</text>
</comment>
<dbReference type="PANTHER" id="PTHR42879">
    <property type="entry name" value="3-OXOACYL-(ACYL-CARRIER-PROTEIN) REDUCTASE"/>
    <property type="match status" value="1"/>
</dbReference>
<proteinExistence type="inferred from homology"/>
<evidence type="ECO:0000256" key="3">
    <source>
        <dbReference type="RuleBase" id="RU000363"/>
    </source>
</evidence>
<dbReference type="InterPro" id="IPR050259">
    <property type="entry name" value="SDR"/>
</dbReference>
<dbReference type="FunFam" id="3.40.50.720:FF:000084">
    <property type="entry name" value="Short-chain dehydrogenase reductase"/>
    <property type="match status" value="1"/>
</dbReference>
<accession>A0A1I2A0B8</accession>
<evidence type="ECO:0000256" key="1">
    <source>
        <dbReference type="ARBA" id="ARBA00006484"/>
    </source>
</evidence>
<dbReference type="PRINTS" id="PR00080">
    <property type="entry name" value="SDRFAMILY"/>
</dbReference>
<dbReference type="InterPro" id="IPR036291">
    <property type="entry name" value="NAD(P)-bd_dom_sf"/>
</dbReference>
<reference evidence="5" key="1">
    <citation type="submission" date="2016-10" db="EMBL/GenBank/DDBJ databases">
        <authorList>
            <person name="Varghese N."/>
            <person name="Submissions S."/>
        </authorList>
    </citation>
    <scope>NUCLEOTIDE SEQUENCE [LARGE SCALE GENOMIC DNA]</scope>
    <source>
        <strain evidence="5">DSM 45004</strain>
    </source>
</reference>
<dbReference type="AlphaFoldDB" id="A0A1I2A0B8"/>
<dbReference type="InterPro" id="IPR002347">
    <property type="entry name" value="SDR_fam"/>
</dbReference>
<protein>
    <submittedName>
        <fullName evidence="4">3-hydroxybutyrate dehydrogenase</fullName>
    </submittedName>
</protein>
<dbReference type="GO" id="GO:0016491">
    <property type="term" value="F:oxidoreductase activity"/>
    <property type="evidence" value="ECO:0007669"/>
    <property type="project" value="UniProtKB-KW"/>
</dbReference>
<sequence length="259" mass="27497">MTTEFPEPSTGFADLHGSTALVTGAGSGIGFACAKRLAAAGCLVHVLDHDERAATAAANKIDGRTHVLDLREESGITRLPTEVDILVNNAGIQHVAPIQDFPTDVFTQIQRVMVTAPFLLMRHCLPHMHERGWGRIVNISSVHGVRASAGKSAYVAAKHALEGLSKVAALEGGPHGVTSNCVDPGYVRTPLLEGQLTAQARENGIPEHEVADRVFLRHSAIKRLIEPDEVATVVGWLCGPGSDYLTGASIPIDGAWTAR</sequence>
<dbReference type="PRINTS" id="PR00081">
    <property type="entry name" value="GDHRDH"/>
</dbReference>
<dbReference type="InterPro" id="IPR020904">
    <property type="entry name" value="Sc_DH/Rdtase_CS"/>
</dbReference>
<dbReference type="PROSITE" id="PS00061">
    <property type="entry name" value="ADH_SHORT"/>
    <property type="match status" value="1"/>
</dbReference>
<evidence type="ECO:0000256" key="2">
    <source>
        <dbReference type="ARBA" id="ARBA00023002"/>
    </source>
</evidence>
<organism evidence="4 5">
    <name type="scientific">Actinopolyspora alba</name>
    <dbReference type="NCBI Taxonomy" id="673379"/>
    <lineage>
        <taxon>Bacteria</taxon>
        <taxon>Bacillati</taxon>
        <taxon>Actinomycetota</taxon>
        <taxon>Actinomycetes</taxon>
        <taxon>Actinopolysporales</taxon>
        <taxon>Actinopolysporaceae</taxon>
        <taxon>Actinopolyspora</taxon>
        <taxon>Actinopolyspora alba group</taxon>
    </lineage>
</organism>
<dbReference type="EMBL" id="FOMZ01000012">
    <property type="protein sequence ID" value="SFE37331.1"/>
    <property type="molecule type" value="Genomic_DNA"/>
</dbReference>
<name>A0A1I2A0B8_9ACTN</name>
<keyword evidence="2" id="KW-0560">Oxidoreductase</keyword>
<dbReference type="NCBIfam" id="NF009093">
    <property type="entry name" value="PRK12429.1"/>
    <property type="match status" value="1"/>
</dbReference>
<dbReference type="GO" id="GO:0032787">
    <property type="term" value="P:monocarboxylic acid metabolic process"/>
    <property type="evidence" value="ECO:0007669"/>
    <property type="project" value="UniProtKB-ARBA"/>
</dbReference>
<keyword evidence="5" id="KW-1185">Reference proteome</keyword>
<dbReference type="SUPFAM" id="SSF51735">
    <property type="entry name" value="NAD(P)-binding Rossmann-fold domains"/>
    <property type="match status" value="1"/>
</dbReference>
<gene>
    <name evidence="4" type="ORF">SAMN04487819_11239</name>
</gene>
<evidence type="ECO:0000313" key="5">
    <source>
        <dbReference type="Proteomes" id="UP000198716"/>
    </source>
</evidence>
<dbReference type="RefSeq" id="WP_092928467.1">
    <property type="nucleotide sequence ID" value="NZ_FOMZ01000012.1"/>
</dbReference>
<evidence type="ECO:0000313" key="4">
    <source>
        <dbReference type="EMBL" id="SFE37331.1"/>
    </source>
</evidence>
<dbReference type="Gene3D" id="3.40.50.720">
    <property type="entry name" value="NAD(P)-binding Rossmann-like Domain"/>
    <property type="match status" value="1"/>
</dbReference>
<dbReference type="Proteomes" id="UP000198716">
    <property type="component" value="Unassembled WGS sequence"/>
</dbReference>
<dbReference type="PANTHER" id="PTHR42879:SF2">
    <property type="entry name" value="3-OXOACYL-[ACYL-CARRIER-PROTEIN] REDUCTASE FABG"/>
    <property type="match status" value="1"/>
</dbReference>
<dbReference type="Pfam" id="PF00106">
    <property type="entry name" value="adh_short"/>
    <property type="match status" value="1"/>
</dbReference>